<gene>
    <name evidence="8" type="ORF">OC842_004532</name>
</gene>
<dbReference type="PANTHER" id="PTHR42973">
    <property type="entry name" value="BINDING OXIDOREDUCTASE, PUTATIVE (AFU_ORTHOLOGUE AFUA_1G17690)-RELATED"/>
    <property type="match status" value="1"/>
</dbReference>
<dbReference type="SUPFAM" id="SSF56176">
    <property type="entry name" value="FAD-binding/transporter-associated domain-like"/>
    <property type="match status" value="1"/>
</dbReference>
<dbReference type="PANTHER" id="PTHR42973:SF13">
    <property type="entry name" value="FAD-BINDING PCMH-TYPE DOMAIN-CONTAINING PROTEIN"/>
    <property type="match status" value="1"/>
</dbReference>
<evidence type="ECO:0000256" key="4">
    <source>
        <dbReference type="ARBA" id="ARBA00023002"/>
    </source>
</evidence>
<comment type="similarity">
    <text evidence="1">Belongs to the oxygen-dependent FAD-linked oxidoreductase family.</text>
</comment>
<reference evidence="8" key="1">
    <citation type="journal article" date="2023" name="PhytoFront">
        <title>Draft Genome Resources of Seven Strains of Tilletia horrida, Causal Agent of Kernel Smut of Rice.</title>
        <authorList>
            <person name="Khanal S."/>
            <person name="Antony Babu S."/>
            <person name="Zhou X.G."/>
        </authorList>
    </citation>
    <scope>NUCLEOTIDE SEQUENCE</scope>
    <source>
        <strain evidence="8">TX3</strain>
    </source>
</reference>
<dbReference type="InterPro" id="IPR006094">
    <property type="entry name" value="Oxid_FAD_bind_N"/>
</dbReference>
<keyword evidence="6" id="KW-0732">Signal</keyword>
<feature type="chain" id="PRO_5042846379" description="FAD-binding PCMH-type domain-containing protein" evidence="6">
    <location>
        <begin position="24"/>
        <end position="1253"/>
    </location>
</feature>
<feature type="compositionally biased region" description="Low complexity" evidence="5">
    <location>
        <begin position="347"/>
        <end position="375"/>
    </location>
</feature>
<dbReference type="Gene3D" id="3.30.465.10">
    <property type="match status" value="1"/>
</dbReference>
<comment type="caution">
    <text evidence="8">The sequence shown here is derived from an EMBL/GenBank/DDBJ whole genome shotgun (WGS) entry which is preliminary data.</text>
</comment>
<dbReference type="GO" id="GO:0071949">
    <property type="term" value="F:FAD binding"/>
    <property type="evidence" value="ECO:0007669"/>
    <property type="project" value="InterPro"/>
</dbReference>
<dbReference type="InterPro" id="IPR016166">
    <property type="entry name" value="FAD-bd_PCMH"/>
</dbReference>
<feature type="compositionally biased region" description="Basic and acidic residues" evidence="5">
    <location>
        <begin position="377"/>
        <end position="388"/>
    </location>
</feature>
<feature type="domain" description="FAD-binding PCMH-type" evidence="7">
    <location>
        <begin position="800"/>
        <end position="970"/>
    </location>
</feature>
<keyword evidence="9" id="KW-1185">Reference proteome</keyword>
<feature type="signal peptide" evidence="6">
    <location>
        <begin position="1"/>
        <end position="23"/>
    </location>
</feature>
<protein>
    <recommendedName>
        <fullName evidence="7">FAD-binding PCMH-type domain-containing protein</fullName>
    </recommendedName>
</protein>
<dbReference type="GO" id="GO:0016491">
    <property type="term" value="F:oxidoreductase activity"/>
    <property type="evidence" value="ECO:0007669"/>
    <property type="project" value="UniProtKB-KW"/>
</dbReference>
<keyword evidence="4" id="KW-0560">Oxidoreductase</keyword>
<dbReference type="InterPro" id="IPR036318">
    <property type="entry name" value="FAD-bd_PCMH-like_sf"/>
</dbReference>
<feature type="region of interest" description="Disordered" evidence="5">
    <location>
        <begin position="347"/>
        <end position="396"/>
    </location>
</feature>
<evidence type="ECO:0000313" key="9">
    <source>
        <dbReference type="Proteomes" id="UP001176521"/>
    </source>
</evidence>
<dbReference type="PROSITE" id="PS51387">
    <property type="entry name" value="FAD_PCMH"/>
    <property type="match status" value="1"/>
</dbReference>
<dbReference type="EMBL" id="JAPDMQ010000272">
    <property type="protein sequence ID" value="KAK0528490.1"/>
    <property type="molecule type" value="Genomic_DNA"/>
</dbReference>
<dbReference type="Proteomes" id="UP001176521">
    <property type="component" value="Unassembled WGS sequence"/>
</dbReference>
<evidence type="ECO:0000259" key="7">
    <source>
        <dbReference type="PROSITE" id="PS51387"/>
    </source>
</evidence>
<evidence type="ECO:0000256" key="6">
    <source>
        <dbReference type="SAM" id="SignalP"/>
    </source>
</evidence>
<organism evidence="8 9">
    <name type="scientific">Tilletia horrida</name>
    <dbReference type="NCBI Taxonomy" id="155126"/>
    <lineage>
        <taxon>Eukaryota</taxon>
        <taxon>Fungi</taxon>
        <taxon>Dikarya</taxon>
        <taxon>Basidiomycota</taxon>
        <taxon>Ustilaginomycotina</taxon>
        <taxon>Exobasidiomycetes</taxon>
        <taxon>Tilletiales</taxon>
        <taxon>Tilletiaceae</taxon>
        <taxon>Tilletia</taxon>
    </lineage>
</organism>
<dbReference type="AlphaFoldDB" id="A0AAN6G9N6"/>
<evidence type="ECO:0000256" key="5">
    <source>
        <dbReference type="SAM" id="MobiDB-lite"/>
    </source>
</evidence>
<evidence type="ECO:0000313" key="8">
    <source>
        <dbReference type="EMBL" id="KAK0528490.1"/>
    </source>
</evidence>
<sequence length="1253" mass="134228">MHQRRLLSAAFLAAASLVWPAAAIIKTPDIRLDVGAACDTDAQCSTGFCSFPTPLGTIFNDMTKVCRKMPFSGPCTLSAQCSSGNCNQATGTCDYDPLPSGPCEEDIDCVSGACSLDQTCFAPPGASCSNPDLSCGNADCIPPPARPGPSDDVSICGLLPAGSRCSTASQCQSGRCGDDPASVQCGLSLQADGTLLRSERCFAAKYCLWAQSGNSCTSSDECGNLLCDPATSRCGLVPSNMADASSTSTCDSHMWAVAPYGTGRRDYKCAAFPAGTPCTRDGVCGSKSCDLATGTCASAALGGPCFWTADCAAGSCDVTGSFTCVDPSSTTTTTTTTTVGELTSTSTTFSTTTVPEPTFTSTASTSTATPTSSTARANEHEHEHEHGNQHKYKHEHQQQSIDVNLYQYDRQAVDIIYFLYDQEHDLQHEHHVFGEYFKVLDAHHVYEHLEGEPLLQHLDLFEDEQHFVQVYVLHDEQQGFHHGFLLALHSVRYVDNDQQGLDDEEHDEAVDDGGIFYLDSNLYDVHFDHLVARIDLDQGQQRHDEQQVHFHSRPYPDGPAPQRALQHEHVLPIALLPRQAESRRHAGGAGVLRREEGERERVLPERRVEHRLYLDEDDDNHIFDDDDFVALIDFFVQVDLLLVVVVEQAANFDPDCDHVQEQQHLLHSLLPLNSPCPSNAACQSSYCRAKLNADGTRATAKFCDVKKASGRDCYQDAGCISRVCIIAKGEINGSSVLHALLAVVLIAVVQLTAATTARPSSPARSACQALLRSLGPDIVALPSAPAYPAGQAGAWNSFNRQQAPACIVYANATAHVAATMAQISQADVPFQVRAGGHSAMTGWNNVQAGVLLALGAMDSIVYDPATKLATVQPGVRWGNAYDYLSTYGVTVAGGRQRDVGTGYLLGGGLSFLSPRAGYGADTIVEAEVVLASGRVVTASATQNADLLRALRGGVNRLGVVTSYTLRTFDVGTPDQKKFIGGAISLSLPYPPPANASADPGVGFLRAFEKFTQGLKDPMAYSIAVIAQSNTPPFTRAASALLIYQPPAAGDDGNSTALPQDTFGPLLSIPGASVFTARMSWSDVSRLFPDGTSEGTGWHYGAAALYPFGQEGGGGDDAPTLYKGWNAFNVQTQNVSINSYFALTPIPTTQIDALYNAPGGPGVIRPPRKNFAAVQLSNEFSANLTSTPPLLLKEFKKLVGRNRNGPGLPLFANECDREQDVFRTYGGYDELRRTYAKYDLARLSVRRQSGPIGP</sequence>
<name>A0AAN6G9N6_9BASI</name>
<proteinExistence type="inferred from homology"/>
<evidence type="ECO:0000256" key="1">
    <source>
        <dbReference type="ARBA" id="ARBA00005466"/>
    </source>
</evidence>
<dbReference type="InterPro" id="IPR050416">
    <property type="entry name" value="FAD-linked_Oxidoreductase"/>
</dbReference>
<dbReference type="Pfam" id="PF01565">
    <property type="entry name" value="FAD_binding_4"/>
    <property type="match status" value="1"/>
</dbReference>
<evidence type="ECO:0000256" key="2">
    <source>
        <dbReference type="ARBA" id="ARBA00022630"/>
    </source>
</evidence>
<keyword evidence="3" id="KW-0274">FAD</keyword>
<dbReference type="InterPro" id="IPR016169">
    <property type="entry name" value="FAD-bd_PCMH_sub2"/>
</dbReference>
<evidence type="ECO:0000256" key="3">
    <source>
        <dbReference type="ARBA" id="ARBA00022827"/>
    </source>
</evidence>
<accession>A0AAN6G9N6</accession>
<keyword evidence="2" id="KW-0285">Flavoprotein</keyword>